<evidence type="ECO:0000313" key="2">
    <source>
        <dbReference type="EMBL" id="CCO44477.1"/>
    </source>
</evidence>
<dbReference type="Pfam" id="PF13443">
    <property type="entry name" value="HTH_26"/>
    <property type="match status" value="1"/>
</dbReference>
<organism evidence="2 3">
    <name type="scientific">Vibrio nigripulchritudo SOn1</name>
    <dbReference type="NCBI Taxonomy" id="1238450"/>
    <lineage>
        <taxon>Bacteria</taxon>
        <taxon>Pseudomonadati</taxon>
        <taxon>Pseudomonadota</taxon>
        <taxon>Gammaproteobacteria</taxon>
        <taxon>Vibrionales</taxon>
        <taxon>Vibrionaceae</taxon>
        <taxon>Vibrio</taxon>
    </lineage>
</organism>
<evidence type="ECO:0000313" key="3">
    <source>
        <dbReference type="Proteomes" id="UP000018211"/>
    </source>
</evidence>
<dbReference type="InterPro" id="IPR001387">
    <property type="entry name" value="Cro/C1-type_HTH"/>
</dbReference>
<name>A0AAV2VIK0_9VIBR</name>
<dbReference type="InterPro" id="IPR010982">
    <property type="entry name" value="Lambda_DNA-bd_dom_sf"/>
</dbReference>
<dbReference type="GO" id="GO:0003677">
    <property type="term" value="F:DNA binding"/>
    <property type="evidence" value="ECO:0007669"/>
    <property type="project" value="InterPro"/>
</dbReference>
<feature type="domain" description="HTH cro/C1-type" evidence="1">
    <location>
        <begin position="17"/>
        <end position="70"/>
    </location>
</feature>
<dbReference type="AlphaFoldDB" id="A0AAV2VIK0"/>
<dbReference type="Proteomes" id="UP000018211">
    <property type="component" value="Unassembled WGS sequence"/>
</dbReference>
<dbReference type="EMBL" id="CAOF01000019">
    <property type="protein sequence ID" value="CCO44477.1"/>
    <property type="molecule type" value="Genomic_DNA"/>
</dbReference>
<dbReference type="RefSeq" id="WP_004405560.1">
    <property type="nucleotide sequence ID" value="NZ_LK391965.1"/>
</dbReference>
<accession>A0AAV2VIK0</accession>
<dbReference type="SUPFAM" id="SSF47413">
    <property type="entry name" value="lambda repressor-like DNA-binding domains"/>
    <property type="match status" value="1"/>
</dbReference>
<gene>
    <name evidence="2" type="ORF">VIBNISOn1_1150001</name>
</gene>
<reference evidence="2 3" key="1">
    <citation type="journal article" date="2013" name="ISME J.">
        <title>Comparative genomics of pathogenic lineages of Vibrio nigripulchritudo identifies virulence-associated traits.</title>
        <authorList>
            <person name="Goudenege D."/>
            <person name="Labreuche Y."/>
            <person name="Krin E."/>
            <person name="Ansquer D."/>
            <person name="Mangenot S."/>
            <person name="Calteau A."/>
            <person name="Medigue C."/>
            <person name="Mazel D."/>
            <person name="Polz M.F."/>
            <person name="Le Roux F."/>
        </authorList>
    </citation>
    <scope>NUCLEOTIDE SEQUENCE [LARGE SCALE GENOMIC DNA]</scope>
    <source>
        <strain evidence="2 3">SOn1</strain>
    </source>
</reference>
<evidence type="ECO:0000259" key="1">
    <source>
        <dbReference type="Pfam" id="PF13443"/>
    </source>
</evidence>
<sequence length="266" mass="30854">MQSTTQTAKPEYLLMALRQTIKDEGITYNTLAQQLGVPLSSLKRHLHNTSIPLEKLLTYCVGAGINLSELHQVALKLQFKNENFFNEIQDDVFFEFPQLYDFYRELRHRENDLHLMQEEYGLDDAATYLYLRALEILGLIQLGESNRFSFIGPYHYQMSSSSKLGQQYLKSLTEQLLKAKDSAKVICGRMYLSEEQLESIETKLNEEILRTHNENMEQGRTEPDHLRNLMFFETKYKKVLFSAGISPLPNDVLNRVKNMISEDGNV</sequence>
<protein>
    <recommendedName>
        <fullName evidence="1">HTH cro/C1-type domain-containing protein</fullName>
    </recommendedName>
</protein>
<proteinExistence type="predicted"/>
<comment type="caution">
    <text evidence="2">The sequence shown here is derived from an EMBL/GenBank/DDBJ whole genome shotgun (WGS) entry which is preliminary data.</text>
</comment>